<feature type="transmembrane region" description="Helical" evidence="1">
    <location>
        <begin position="64"/>
        <end position="83"/>
    </location>
</feature>
<keyword evidence="1" id="KW-1133">Transmembrane helix</keyword>
<keyword evidence="1" id="KW-0472">Membrane</keyword>
<organism evidence="2 3">
    <name type="scientific">Aphis gossypii</name>
    <name type="common">Cotton aphid</name>
    <dbReference type="NCBI Taxonomy" id="80765"/>
    <lineage>
        <taxon>Eukaryota</taxon>
        <taxon>Metazoa</taxon>
        <taxon>Ecdysozoa</taxon>
        <taxon>Arthropoda</taxon>
        <taxon>Hexapoda</taxon>
        <taxon>Insecta</taxon>
        <taxon>Pterygota</taxon>
        <taxon>Neoptera</taxon>
        <taxon>Paraneoptera</taxon>
        <taxon>Hemiptera</taxon>
        <taxon>Sternorrhyncha</taxon>
        <taxon>Aphidomorpha</taxon>
        <taxon>Aphidoidea</taxon>
        <taxon>Aphididae</taxon>
        <taxon>Aphidini</taxon>
        <taxon>Aphis</taxon>
        <taxon>Aphis</taxon>
    </lineage>
</organism>
<evidence type="ECO:0000256" key="1">
    <source>
        <dbReference type="SAM" id="Phobius"/>
    </source>
</evidence>
<feature type="transmembrane region" description="Helical" evidence="1">
    <location>
        <begin position="129"/>
        <end position="148"/>
    </location>
</feature>
<protein>
    <submittedName>
        <fullName evidence="2">Uncharacterized protein</fullName>
    </submittedName>
</protein>
<reference evidence="2" key="2">
    <citation type="submission" date="2022-10" db="EMBL/GenBank/DDBJ databases">
        <authorList>
            <consortium name="ENA_rothamsted_submissions"/>
            <consortium name="culmorum"/>
            <person name="King R."/>
        </authorList>
    </citation>
    <scope>NUCLEOTIDE SEQUENCE</scope>
</reference>
<keyword evidence="1" id="KW-0812">Transmembrane</keyword>
<keyword evidence="3" id="KW-1185">Reference proteome</keyword>
<name>A0A9P0J9Y6_APHGO</name>
<dbReference type="EMBL" id="OU899036">
    <property type="protein sequence ID" value="CAH1732681.1"/>
    <property type="molecule type" value="Genomic_DNA"/>
</dbReference>
<feature type="transmembrane region" description="Helical" evidence="1">
    <location>
        <begin position="21"/>
        <end position="44"/>
    </location>
</feature>
<dbReference type="Proteomes" id="UP001154329">
    <property type="component" value="Chromosome 3"/>
</dbReference>
<evidence type="ECO:0000313" key="3">
    <source>
        <dbReference type="Proteomes" id="UP001154329"/>
    </source>
</evidence>
<dbReference type="AlphaFoldDB" id="A0A9P0J9Y6"/>
<reference evidence="2" key="1">
    <citation type="submission" date="2022-02" db="EMBL/GenBank/DDBJ databases">
        <authorList>
            <person name="King R."/>
        </authorList>
    </citation>
    <scope>NUCLEOTIDE SEQUENCE</scope>
</reference>
<gene>
    <name evidence="2" type="ORF">APHIGO_LOCUS9135</name>
</gene>
<evidence type="ECO:0000313" key="2">
    <source>
        <dbReference type="EMBL" id="CAH1732681.1"/>
    </source>
</evidence>
<accession>A0A9P0J9Y6</accession>
<feature type="transmembrane region" description="Helical" evidence="1">
    <location>
        <begin position="104"/>
        <end position="123"/>
    </location>
</feature>
<sequence>MQSSSTNETRVAVWKRCRVIGVINMVLVILALVITVVGLVELVTHPNEFNDNFPKDGHKLPNMYITYALMGLTIFIFFGLIYFNYGLLRGSTPNDGNVIKKWLLVHKILLGFFLIILIVQIIIDTKHIMEIGIDVGTIIILLIEIVVVHKFYKELTTSGLENQAATV</sequence>
<proteinExistence type="predicted"/>